<evidence type="ECO:0000313" key="2">
    <source>
        <dbReference type="EMBL" id="MFD1105591.1"/>
    </source>
</evidence>
<dbReference type="RefSeq" id="WP_380911490.1">
    <property type="nucleotide sequence ID" value="NZ_JBHTLS010000126.1"/>
</dbReference>
<name>A0ABW3NYG9_9SPHN</name>
<accession>A0ABW3NYG9</accession>
<keyword evidence="3" id="KW-1185">Reference proteome</keyword>
<proteinExistence type="predicted"/>
<protein>
    <submittedName>
        <fullName evidence="2">Uncharacterized protein</fullName>
    </submittedName>
</protein>
<dbReference type="Proteomes" id="UP001597203">
    <property type="component" value="Unassembled WGS sequence"/>
</dbReference>
<keyword evidence="1" id="KW-0812">Transmembrane</keyword>
<feature type="transmembrane region" description="Helical" evidence="1">
    <location>
        <begin position="15"/>
        <end position="34"/>
    </location>
</feature>
<sequence length="97" mass="10356">MECQTEPMAITGKTLNVLAAIIWGLAFFVILLFQGRSSGHIRPVDVAFMGALLAIIGLALWCAFAGSRQPEWFRVTSGLVLLATGIAFWFVVAAASG</sequence>
<dbReference type="EMBL" id="JBHTLS010000126">
    <property type="protein sequence ID" value="MFD1105591.1"/>
    <property type="molecule type" value="Genomic_DNA"/>
</dbReference>
<reference evidence="3" key="1">
    <citation type="journal article" date="2019" name="Int. J. Syst. Evol. Microbiol.">
        <title>The Global Catalogue of Microorganisms (GCM) 10K type strain sequencing project: providing services to taxonomists for standard genome sequencing and annotation.</title>
        <authorList>
            <consortium name="The Broad Institute Genomics Platform"/>
            <consortium name="The Broad Institute Genome Sequencing Center for Infectious Disease"/>
            <person name="Wu L."/>
            <person name="Ma J."/>
        </authorList>
    </citation>
    <scope>NUCLEOTIDE SEQUENCE [LARGE SCALE GENOMIC DNA]</scope>
    <source>
        <strain evidence="3">CCUG 54329</strain>
    </source>
</reference>
<evidence type="ECO:0000256" key="1">
    <source>
        <dbReference type="SAM" id="Phobius"/>
    </source>
</evidence>
<feature type="transmembrane region" description="Helical" evidence="1">
    <location>
        <begin position="72"/>
        <end position="95"/>
    </location>
</feature>
<keyword evidence="1" id="KW-1133">Transmembrane helix</keyword>
<organism evidence="2 3">
    <name type="scientific">Sphingobium olei</name>
    <dbReference type="NCBI Taxonomy" id="420955"/>
    <lineage>
        <taxon>Bacteria</taxon>
        <taxon>Pseudomonadati</taxon>
        <taxon>Pseudomonadota</taxon>
        <taxon>Alphaproteobacteria</taxon>
        <taxon>Sphingomonadales</taxon>
        <taxon>Sphingomonadaceae</taxon>
        <taxon>Sphingobium</taxon>
    </lineage>
</organism>
<evidence type="ECO:0000313" key="3">
    <source>
        <dbReference type="Proteomes" id="UP001597203"/>
    </source>
</evidence>
<keyword evidence="1" id="KW-0472">Membrane</keyword>
<comment type="caution">
    <text evidence="2">The sequence shown here is derived from an EMBL/GenBank/DDBJ whole genome shotgun (WGS) entry which is preliminary data.</text>
</comment>
<gene>
    <name evidence="2" type="ORF">ACFQ24_12015</name>
</gene>
<feature type="transmembrane region" description="Helical" evidence="1">
    <location>
        <begin position="46"/>
        <end position="66"/>
    </location>
</feature>